<organism evidence="6 7">
    <name type="scientific">Clavelina lepadiformis</name>
    <name type="common">Light-bulb sea squirt</name>
    <name type="synonym">Ascidia lepadiformis</name>
    <dbReference type="NCBI Taxonomy" id="159417"/>
    <lineage>
        <taxon>Eukaryota</taxon>
        <taxon>Metazoa</taxon>
        <taxon>Chordata</taxon>
        <taxon>Tunicata</taxon>
        <taxon>Ascidiacea</taxon>
        <taxon>Aplousobranchia</taxon>
        <taxon>Clavelinidae</taxon>
        <taxon>Clavelina</taxon>
    </lineage>
</organism>
<feature type="compositionally biased region" description="Basic and acidic residues" evidence="4">
    <location>
        <begin position="1"/>
        <end position="13"/>
    </location>
</feature>
<evidence type="ECO:0000313" key="6">
    <source>
        <dbReference type="EMBL" id="CAK8684103.1"/>
    </source>
</evidence>
<dbReference type="SMART" id="SM00054">
    <property type="entry name" value="EFh"/>
    <property type="match status" value="2"/>
</dbReference>
<dbReference type="InterPro" id="IPR018247">
    <property type="entry name" value="EF_Hand_1_Ca_BS"/>
</dbReference>
<evidence type="ECO:0000259" key="5">
    <source>
        <dbReference type="PROSITE" id="PS50222"/>
    </source>
</evidence>
<dbReference type="Gene3D" id="1.10.238.10">
    <property type="entry name" value="EF-hand"/>
    <property type="match status" value="2"/>
</dbReference>
<protein>
    <recommendedName>
        <fullName evidence="5">EF-hand domain-containing protein</fullName>
    </recommendedName>
</protein>
<evidence type="ECO:0000256" key="2">
    <source>
        <dbReference type="ARBA" id="ARBA00022737"/>
    </source>
</evidence>
<feature type="domain" description="EF-hand" evidence="5">
    <location>
        <begin position="451"/>
        <end position="486"/>
    </location>
</feature>
<evidence type="ECO:0000256" key="4">
    <source>
        <dbReference type="SAM" id="MobiDB-lite"/>
    </source>
</evidence>
<sequence>MALHVGDQEDTHLRNPQKSPRPKTVPRLELGEIVSDLTEEKVLEKPIKKRDIVNSPSPRSAVSWGTPLSPPYALTSDDVRFGGTVHRPCTHIRHKGVQNKPISKNQFSSVSAKESNLRAAQTAVKFKNEQTKKETMTKPNKVTVTDTSKENLKTEKRVHTQEMKEGKKNRYWYLDDELKEKPPTPPPEDTGYTVDEMAQMQAEYTSQPYTGLHGARKFAAEDDLIKKQKEDVMEQVLIDQLSRHVLSDAEQDHDPARLNPADPASSFNTAPLRFRTRRLHESKVSTAGALTESKLKNKLTFGARILTRDGRDALRELFGFFFHGDQTITVYEFRLFGKNTNKALPVIKRGKYCHAVGRRKGKQYVPGDFQVGRNLTFLTNNQAHLPDSLKKSSVIAMRIAETSVPSLQGTWDISSSDRDGGDDTARERKDRKITNDVQRYLRNKLRNRSVSVVVGLGRLFRHLDASGDGALSKKELMEALDEFDVSLPQSDFDSVWRVVDENNDGAIDYGEFMRAFIGEMNESRKGIVRKVFKKLDPHKTGSTSLLHLQKLYSANKHPLVVAGKFKQSEMKEQFLNSFADICMGSEVTFVEFEEYYEGLSIVIEKDDAFINMMRNCWGV</sequence>
<accession>A0ABP0FXS2</accession>
<feature type="domain" description="EF-hand" evidence="5">
    <location>
        <begin position="487"/>
        <end position="522"/>
    </location>
</feature>
<feature type="region of interest" description="Disordered" evidence="4">
    <location>
        <begin position="410"/>
        <end position="431"/>
    </location>
</feature>
<dbReference type="EMBL" id="CAWYQH010000097">
    <property type="protein sequence ID" value="CAK8684103.1"/>
    <property type="molecule type" value="Genomic_DNA"/>
</dbReference>
<dbReference type="CDD" id="cd00051">
    <property type="entry name" value="EFh"/>
    <property type="match status" value="1"/>
</dbReference>
<dbReference type="InterPro" id="IPR011992">
    <property type="entry name" value="EF-hand-dom_pair"/>
</dbReference>
<evidence type="ECO:0000256" key="1">
    <source>
        <dbReference type="ARBA" id="ARBA00022723"/>
    </source>
</evidence>
<dbReference type="Proteomes" id="UP001642483">
    <property type="component" value="Unassembled WGS sequence"/>
</dbReference>
<keyword evidence="2" id="KW-0677">Repeat</keyword>
<dbReference type="PROSITE" id="PS00018">
    <property type="entry name" value="EF_HAND_1"/>
    <property type="match status" value="2"/>
</dbReference>
<feature type="region of interest" description="Disordered" evidence="4">
    <location>
        <begin position="52"/>
        <end position="74"/>
    </location>
</feature>
<dbReference type="Pfam" id="PF13499">
    <property type="entry name" value="EF-hand_7"/>
    <property type="match status" value="1"/>
</dbReference>
<name>A0ABP0FXS2_CLALP</name>
<dbReference type="PANTHER" id="PTHR34524:SF15">
    <property type="entry name" value="EF-HAND DOMAIN-CONTAINING PROTEIN"/>
    <property type="match status" value="1"/>
</dbReference>
<evidence type="ECO:0000256" key="3">
    <source>
        <dbReference type="ARBA" id="ARBA00022837"/>
    </source>
</evidence>
<evidence type="ECO:0000313" key="7">
    <source>
        <dbReference type="Proteomes" id="UP001642483"/>
    </source>
</evidence>
<keyword evidence="1" id="KW-0479">Metal-binding</keyword>
<reference evidence="6 7" key="1">
    <citation type="submission" date="2024-02" db="EMBL/GenBank/DDBJ databases">
        <authorList>
            <person name="Daric V."/>
            <person name="Darras S."/>
        </authorList>
    </citation>
    <scope>NUCLEOTIDE SEQUENCE [LARGE SCALE GENOMIC DNA]</scope>
</reference>
<dbReference type="PROSITE" id="PS50222">
    <property type="entry name" value="EF_HAND_2"/>
    <property type="match status" value="2"/>
</dbReference>
<dbReference type="PANTHER" id="PTHR34524">
    <property type="entry name" value="CALCYPHOSIN"/>
    <property type="match status" value="1"/>
</dbReference>
<feature type="compositionally biased region" description="Basic and acidic residues" evidence="4">
    <location>
        <begin position="415"/>
        <end position="431"/>
    </location>
</feature>
<keyword evidence="3" id="KW-0106">Calcium</keyword>
<dbReference type="SUPFAM" id="SSF47473">
    <property type="entry name" value="EF-hand"/>
    <property type="match status" value="1"/>
</dbReference>
<feature type="region of interest" description="Disordered" evidence="4">
    <location>
        <begin position="1"/>
        <end position="29"/>
    </location>
</feature>
<keyword evidence="7" id="KW-1185">Reference proteome</keyword>
<dbReference type="InterPro" id="IPR002048">
    <property type="entry name" value="EF_hand_dom"/>
</dbReference>
<gene>
    <name evidence="6" type="ORF">CVLEPA_LOCUS15106</name>
</gene>
<proteinExistence type="predicted"/>
<dbReference type="Pfam" id="PF25348">
    <property type="entry name" value="PH_CAYP2"/>
    <property type="match status" value="1"/>
</dbReference>
<dbReference type="InterPro" id="IPR051581">
    <property type="entry name" value="Ca-bind"/>
</dbReference>
<comment type="caution">
    <text evidence="6">The sequence shown here is derived from an EMBL/GenBank/DDBJ whole genome shotgun (WGS) entry which is preliminary data.</text>
</comment>
<dbReference type="InterPro" id="IPR057461">
    <property type="entry name" value="CAYP2_PH"/>
</dbReference>